<dbReference type="SUPFAM" id="SSF89447">
    <property type="entry name" value="AbrB/MazE/MraZ-like"/>
    <property type="match status" value="1"/>
</dbReference>
<comment type="similarity">
    <text evidence="7">Belongs to the MraZ family.</text>
</comment>
<keyword evidence="6 7" id="KW-0804">Transcription</keyword>
<name>A0AAW9QHK1_9BURK</name>
<comment type="subcellular location">
    <subcellularLocation>
        <location evidence="7">Cytoplasm</location>
        <location evidence="7">Nucleoid</location>
    </subcellularLocation>
</comment>
<dbReference type="InterPro" id="IPR007159">
    <property type="entry name" value="SpoVT-AbrB_dom"/>
</dbReference>
<accession>A0AAW9QHK1</accession>
<dbReference type="Proteomes" id="UP001336250">
    <property type="component" value="Unassembled WGS sequence"/>
</dbReference>
<proteinExistence type="inferred from homology"/>
<dbReference type="InterPro" id="IPR003444">
    <property type="entry name" value="MraZ"/>
</dbReference>
<dbReference type="CDD" id="cd16320">
    <property type="entry name" value="MraZ_N"/>
    <property type="match status" value="1"/>
</dbReference>
<keyword evidence="2 7" id="KW-0963">Cytoplasm</keyword>
<protein>
    <recommendedName>
        <fullName evidence="1 7">Transcriptional regulator MraZ</fullName>
    </recommendedName>
</protein>
<comment type="caution">
    <text evidence="9">The sequence shown here is derived from an EMBL/GenBank/DDBJ whole genome shotgun (WGS) entry which is preliminary data.</text>
</comment>
<evidence type="ECO:0000313" key="10">
    <source>
        <dbReference type="Proteomes" id="UP001336250"/>
    </source>
</evidence>
<dbReference type="InterPro" id="IPR020603">
    <property type="entry name" value="MraZ_dom"/>
</dbReference>
<reference evidence="9 10" key="1">
    <citation type="submission" date="2024-02" db="EMBL/GenBank/DDBJ databases">
        <title>Genome sequence of Aquincola sp. MAHUQ-54.</title>
        <authorList>
            <person name="Huq M.A."/>
        </authorList>
    </citation>
    <scope>NUCLEOTIDE SEQUENCE [LARGE SCALE GENOMIC DNA]</scope>
    <source>
        <strain evidence="9 10">MAHUQ-54</strain>
    </source>
</reference>
<evidence type="ECO:0000256" key="1">
    <source>
        <dbReference type="ARBA" id="ARBA00013860"/>
    </source>
</evidence>
<keyword evidence="5 7" id="KW-0238">DNA-binding</keyword>
<dbReference type="GO" id="GO:0000976">
    <property type="term" value="F:transcription cis-regulatory region binding"/>
    <property type="evidence" value="ECO:0007669"/>
    <property type="project" value="TreeGrafter"/>
</dbReference>
<evidence type="ECO:0000256" key="3">
    <source>
        <dbReference type="ARBA" id="ARBA00022737"/>
    </source>
</evidence>
<dbReference type="RefSeq" id="WP_332290558.1">
    <property type="nucleotide sequence ID" value="NZ_JAZIBG010000028.1"/>
</dbReference>
<gene>
    <name evidence="7 9" type="primary">mraZ</name>
    <name evidence="9" type="ORF">V4F39_13170</name>
</gene>
<evidence type="ECO:0000256" key="4">
    <source>
        <dbReference type="ARBA" id="ARBA00023015"/>
    </source>
</evidence>
<dbReference type="InterPro" id="IPR035644">
    <property type="entry name" value="MraZ_C"/>
</dbReference>
<feature type="domain" description="SpoVT-AbrB" evidence="8">
    <location>
        <begin position="5"/>
        <end position="51"/>
    </location>
</feature>
<dbReference type="GO" id="GO:0003700">
    <property type="term" value="F:DNA-binding transcription factor activity"/>
    <property type="evidence" value="ECO:0007669"/>
    <property type="project" value="UniProtKB-UniRule"/>
</dbReference>
<evidence type="ECO:0000259" key="8">
    <source>
        <dbReference type="PROSITE" id="PS51740"/>
    </source>
</evidence>
<feature type="domain" description="SpoVT-AbrB" evidence="8">
    <location>
        <begin position="77"/>
        <end position="120"/>
    </location>
</feature>
<organism evidence="9 10">
    <name type="scientific">Aquincola agrisoli</name>
    <dbReference type="NCBI Taxonomy" id="3119538"/>
    <lineage>
        <taxon>Bacteria</taxon>
        <taxon>Pseudomonadati</taxon>
        <taxon>Pseudomonadota</taxon>
        <taxon>Betaproteobacteria</taxon>
        <taxon>Burkholderiales</taxon>
        <taxon>Sphaerotilaceae</taxon>
        <taxon>Aquincola</taxon>
    </lineage>
</organism>
<dbReference type="Pfam" id="PF02381">
    <property type="entry name" value="MraZ"/>
    <property type="match status" value="2"/>
</dbReference>
<keyword evidence="4 7" id="KW-0805">Transcription regulation</keyword>
<evidence type="ECO:0000313" key="9">
    <source>
        <dbReference type="EMBL" id="MEF7614867.1"/>
    </source>
</evidence>
<dbReference type="NCBIfam" id="TIGR00242">
    <property type="entry name" value="division/cell wall cluster transcriptional repressor MraZ"/>
    <property type="match status" value="1"/>
</dbReference>
<dbReference type="InterPro" id="IPR038619">
    <property type="entry name" value="MraZ_sf"/>
</dbReference>
<evidence type="ECO:0000256" key="7">
    <source>
        <dbReference type="HAMAP-Rule" id="MF_01008"/>
    </source>
</evidence>
<dbReference type="PANTHER" id="PTHR34701:SF1">
    <property type="entry name" value="TRANSCRIPTIONAL REGULATOR MRAZ"/>
    <property type="match status" value="1"/>
</dbReference>
<keyword evidence="10" id="KW-1185">Reference proteome</keyword>
<dbReference type="HAMAP" id="MF_01008">
    <property type="entry name" value="MraZ"/>
    <property type="match status" value="1"/>
</dbReference>
<evidence type="ECO:0000256" key="2">
    <source>
        <dbReference type="ARBA" id="ARBA00022490"/>
    </source>
</evidence>
<dbReference type="GO" id="GO:2000143">
    <property type="term" value="P:negative regulation of DNA-templated transcription initiation"/>
    <property type="evidence" value="ECO:0007669"/>
    <property type="project" value="TreeGrafter"/>
</dbReference>
<dbReference type="InterPro" id="IPR035642">
    <property type="entry name" value="MraZ_N"/>
</dbReference>
<dbReference type="AlphaFoldDB" id="A0AAW9QHK1"/>
<dbReference type="InterPro" id="IPR037914">
    <property type="entry name" value="SpoVT-AbrB_sf"/>
</dbReference>
<keyword evidence="3" id="KW-0677">Repeat</keyword>
<evidence type="ECO:0000256" key="5">
    <source>
        <dbReference type="ARBA" id="ARBA00023125"/>
    </source>
</evidence>
<dbReference type="GO" id="GO:0009295">
    <property type="term" value="C:nucleoid"/>
    <property type="evidence" value="ECO:0007669"/>
    <property type="project" value="UniProtKB-SubCell"/>
</dbReference>
<dbReference type="EMBL" id="JAZIBG010000028">
    <property type="protein sequence ID" value="MEF7614867.1"/>
    <property type="molecule type" value="Genomic_DNA"/>
</dbReference>
<dbReference type="PROSITE" id="PS51740">
    <property type="entry name" value="SPOVT_ABRB"/>
    <property type="match status" value="2"/>
</dbReference>
<dbReference type="CDD" id="cd16321">
    <property type="entry name" value="MraZ_C"/>
    <property type="match status" value="1"/>
</dbReference>
<dbReference type="GO" id="GO:0005737">
    <property type="term" value="C:cytoplasm"/>
    <property type="evidence" value="ECO:0007669"/>
    <property type="project" value="UniProtKB-UniRule"/>
</dbReference>
<evidence type="ECO:0000256" key="6">
    <source>
        <dbReference type="ARBA" id="ARBA00023163"/>
    </source>
</evidence>
<sequence>MFQGGSALTLDGKGRMTVPSRHRELLSAMAQDKLTITKHPNRCLLVFPRPAWEQFRDKIMAMNAGGDVLRRLFVGSAVDVEIDSGSRVLIAPELRAWAGLEREVMLVGTGHRFELWDSARLAAHEEEELAKGEVTQAFADLGL</sequence>
<comment type="subunit">
    <text evidence="7">Forms oligomers.</text>
</comment>
<dbReference type="Gene3D" id="3.40.1550.20">
    <property type="entry name" value="Transcriptional regulator MraZ domain"/>
    <property type="match status" value="1"/>
</dbReference>
<dbReference type="PANTHER" id="PTHR34701">
    <property type="entry name" value="TRANSCRIPTIONAL REGULATOR MRAZ"/>
    <property type="match status" value="1"/>
</dbReference>